<name>A0A418SL87_9RHOB</name>
<dbReference type="AlphaFoldDB" id="A0A418SL87"/>
<dbReference type="GO" id="GO:0042597">
    <property type="term" value="C:periplasmic space"/>
    <property type="evidence" value="ECO:0007669"/>
    <property type="project" value="UniProtKB-SubCell"/>
</dbReference>
<dbReference type="RefSeq" id="WP_119837764.1">
    <property type="nucleotide sequence ID" value="NZ_CP060436.1"/>
</dbReference>
<evidence type="ECO:0000256" key="1">
    <source>
        <dbReference type="ARBA" id="ARBA00004418"/>
    </source>
</evidence>
<dbReference type="KEGG" id="palw:PSAL_021140"/>
<comment type="similarity">
    <text evidence="2">Belongs to the bacterial solute-binding protein SsuA/TauA family.</text>
</comment>
<accession>A0A418SL87</accession>
<dbReference type="InterPro" id="IPR001638">
    <property type="entry name" value="Solute-binding_3/MltF_N"/>
</dbReference>
<dbReference type="PANTHER" id="PTHR30024">
    <property type="entry name" value="ALIPHATIC SULFONATES-BINDING PROTEIN-RELATED"/>
    <property type="match status" value="1"/>
</dbReference>
<gene>
    <name evidence="5" type="primary">ssuA</name>
    <name evidence="5" type="ORF">PSAL_021140</name>
</gene>
<dbReference type="CDD" id="cd01008">
    <property type="entry name" value="PBP2_NrtA_SsuA_CpmA_like"/>
    <property type="match status" value="1"/>
</dbReference>
<protein>
    <submittedName>
        <fullName evidence="5">Aliphatic sulfonates-binding protein</fullName>
    </submittedName>
</protein>
<evidence type="ECO:0000259" key="4">
    <source>
        <dbReference type="SMART" id="SM00062"/>
    </source>
</evidence>
<sequence>MKTETFLGRLAGAALSFCLAGAGLAQAADMTEVRFGVDPYTTGSQIWVARDQGYFEEEGIDATVTTFATGVEAIDSLIVGRADMAVGLDFPTVSRARGGQLVVLAGIFRSLPGWHKFVVANEIKEPADLVGGKLGIASGTAQHLVSIKYLENNGVDPDSVELVGFSSLVEIVASIKTGRIDGAFVWADGTEKSIEDGDHYVLTDDSAAQLSSSAYVSSSASFVEEHPEALVSVLKALAKASTFIADHPDEAATIIAGNTRAPADAVRKLLDFNTFQLALTDYERTGFTAISDFVAQSMGADVSFDTVVAPQFLTEAMPSAVDLGQ</sequence>
<comment type="subcellular location">
    <subcellularLocation>
        <location evidence="1">Periplasm</location>
    </subcellularLocation>
</comment>
<keyword evidence="3" id="KW-0732">Signal</keyword>
<dbReference type="PANTHER" id="PTHR30024:SF47">
    <property type="entry name" value="TAURINE-BINDING PERIPLASMIC PROTEIN"/>
    <property type="match status" value="1"/>
</dbReference>
<evidence type="ECO:0000256" key="3">
    <source>
        <dbReference type="ARBA" id="ARBA00022729"/>
    </source>
</evidence>
<feature type="domain" description="Solute-binding protein family 3/N-terminal" evidence="4">
    <location>
        <begin position="32"/>
        <end position="273"/>
    </location>
</feature>
<dbReference type="SMART" id="SM00062">
    <property type="entry name" value="PBPb"/>
    <property type="match status" value="1"/>
</dbReference>
<proteinExistence type="inferred from homology"/>
<dbReference type="Gene3D" id="3.40.190.10">
    <property type="entry name" value="Periplasmic binding protein-like II"/>
    <property type="match status" value="2"/>
</dbReference>
<dbReference type="Proteomes" id="UP000283786">
    <property type="component" value="Chromosome"/>
</dbReference>
<dbReference type="EMBL" id="CP060436">
    <property type="protein sequence ID" value="QPM90872.1"/>
    <property type="molecule type" value="Genomic_DNA"/>
</dbReference>
<evidence type="ECO:0000313" key="5">
    <source>
        <dbReference type="EMBL" id="QPM90872.1"/>
    </source>
</evidence>
<keyword evidence="6" id="KW-1185">Reference proteome</keyword>
<dbReference type="OrthoDB" id="5348911at2"/>
<organism evidence="5 6">
    <name type="scientific">Pseudooceanicola algae</name>
    <dbReference type="NCBI Taxonomy" id="1537215"/>
    <lineage>
        <taxon>Bacteria</taxon>
        <taxon>Pseudomonadati</taxon>
        <taxon>Pseudomonadota</taxon>
        <taxon>Alphaproteobacteria</taxon>
        <taxon>Rhodobacterales</taxon>
        <taxon>Paracoccaceae</taxon>
        <taxon>Pseudooceanicola</taxon>
    </lineage>
</organism>
<reference evidence="5 6" key="1">
    <citation type="submission" date="2020-08" db="EMBL/GenBank/DDBJ databases">
        <title>Genome sequence of Rhodobacteraceae bacterium Lw-13e.</title>
        <authorList>
            <person name="Poehlein A."/>
            <person name="Wolter L."/>
            <person name="Daniel R."/>
            <person name="Brinkhoff T."/>
        </authorList>
    </citation>
    <scope>NUCLEOTIDE SEQUENCE [LARGE SCALE GENOMIC DNA]</scope>
    <source>
        <strain evidence="5 6">Lw-13e</strain>
    </source>
</reference>
<dbReference type="InterPro" id="IPR015168">
    <property type="entry name" value="SsuA/THI5"/>
</dbReference>
<dbReference type="Pfam" id="PF09084">
    <property type="entry name" value="NMT1"/>
    <property type="match status" value="1"/>
</dbReference>
<evidence type="ECO:0000256" key="2">
    <source>
        <dbReference type="ARBA" id="ARBA00010742"/>
    </source>
</evidence>
<evidence type="ECO:0000313" key="6">
    <source>
        <dbReference type="Proteomes" id="UP000283786"/>
    </source>
</evidence>
<dbReference type="SUPFAM" id="SSF53850">
    <property type="entry name" value="Periplasmic binding protein-like II"/>
    <property type="match status" value="1"/>
</dbReference>